<reference evidence="2 3" key="1">
    <citation type="submission" date="2019-05" db="EMBL/GenBank/DDBJ databases">
        <title>Another draft genome of Portunus trituberculatus and its Hox gene families provides insights of decapod evolution.</title>
        <authorList>
            <person name="Jeong J.-H."/>
            <person name="Song I."/>
            <person name="Kim S."/>
            <person name="Choi T."/>
            <person name="Kim D."/>
            <person name="Ryu S."/>
            <person name="Kim W."/>
        </authorList>
    </citation>
    <scope>NUCLEOTIDE SEQUENCE [LARGE SCALE GENOMIC DNA]</scope>
    <source>
        <tissue evidence="2">Muscle</tissue>
    </source>
</reference>
<feature type="region of interest" description="Disordered" evidence="1">
    <location>
        <begin position="21"/>
        <end position="61"/>
    </location>
</feature>
<proteinExistence type="predicted"/>
<feature type="compositionally biased region" description="Basic residues" evidence="1">
    <location>
        <begin position="22"/>
        <end position="31"/>
    </location>
</feature>
<sequence>MASLNKERYLQYVFLHAQPQHIHSKSPHHKGVTNYMTYPNSKAKNPEGAQHNTQHHASFGA</sequence>
<evidence type="ECO:0000313" key="3">
    <source>
        <dbReference type="Proteomes" id="UP000324222"/>
    </source>
</evidence>
<comment type="caution">
    <text evidence="2">The sequence shown here is derived from an EMBL/GenBank/DDBJ whole genome shotgun (WGS) entry which is preliminary data.</text>
</comment>
<dbReference type="Proteomes" id="UP000324222">
    <property type="component" value="Unassembled WGS sequence"/>
</dbReference>
<evidence type="ECO:0000256" key="1">
    <source>
        <dbReference type="SAM" id="MobiDB-lite"/>
    </source>
</evidence>
<name>A0A5B7G2V3_PORTR</name>
<protein>
    <submittedName>
        <fullName evidence="2">Uncharacterized protein</fullName>
    </submittedName>
</protein>
<evidence type="ECO:0000313" key="2">
    <source>
        <dbReference type="EMBL" id="MPC51583.1"/>
    </source>
</evidence>
<keyword evidence="3" id="KW-1185">Reference proteome</keyword>
<dbReference type="EMBL" id="VSRR010010272">
    <property type="protein sequence ID" value="MPC51583.1"/>
    <property type="molecule type" value="Genomic_DNA"/>
</dbReference>
<organism evidence="2 3">
    <name type="scientific">Portunus trituberculatus</name>
    <name type="common">Swimming crab</name>
    <name type="synonym">Neptunus trituberculatus</name>
    <dbReference type="NCBI Taxonomy" id="210409"/>
    <lineage>
        <taxon>Eukaryota</taxon>
        <taxon>Metazoa</taxon>
        <taxon>Ecdysozoa</taxon>
        <taxon>Arthropoda</taxon>
        <taxon>Crustacea</taxon>
        <taxon>Multicrustacea</taxon>
        <taxon>Malacostraca</taxon>
        <taxon>Eumalacostraca</taxon>
        <taxon>Eucarida</taxon>
        <taxon>Decapoda</taxon>
        <taxon>Pleocyemata</taxon>
        <taxon>Brachyura</taxon>
        <taxon>Eubrachyura</taxon>
        <taxon>Portunoidea</taxon>
        <taxon>Portunidae</taxon>
        <taxon>Portuninae</taxon>
        <taxon>Portunus</taxon>
    </lineage>
</organism>
<dbReference type="AlphaFoldDB" id="A0A5B7G2V3"/>
<feature type="compositionally biased region" description="Polar residues" evidence="1">
    <location>
        <begin position="50"/>
        <end position="61"/>
    </location>
</feature>
<gene>
    <name evidence="2" type="ORF">E2C01_045433</name>
</gene>
<feature type="compositionally biased region" description="Polar residues" evidence="1">
    <location>
        <begin position="34"/>
        <end position="43"/>
    </location>
</feature>
<accession>A0A5B7G2V3</accession>